<name>A0A5J5F7N3_9PEZI</name>
<sequence length="183" mass="20371">MRNGLTQQPRIDDNLRWTTGRFEKRPPVKCFYGLTARLTGAWWTEWVEIPQCLDVTDNAPAEVHHDLGDNDDDRERGVSPSSEEDDEDEQLRDVSADAPAKVAGASTSPPADVLEHSDMCDDEGPQFVADSARAKAQSMIEYLSLEEMTVSPPATDPTKAVFSDVMRRGSRNSERDETTVFTP</sequence>
<protein>
    <submittedName>
        <fullName evidence="2">Uncharacterized protein</fullName>
    </submittedName>
</protein>
<evidence type="ECO:0000313" key="3">
    <source>
        <dbReference type="Proteomes" id="UP000326924"/>
    </source>
</evidence>
<dbReference type="AlphaFoldDB" id="A0A5J5F7N3"/>
<gene>
    <name evidence="2" type="ORF">FN846DRAFT_903407</name>
</gene>
<feature type="region of interest" description="Disordered" evidence="1">
    <location>
        <begin position="63"/>
        <end position="125"/>
    </location>
</feature>
<accession>A0A5J5F7N3</accession>
<reference evidence="2 3" key="1">
    <citation type="submission" date="2019-09" db="EMBL/GenBank/DDBJ databases">
        <title>Draft genome of the ectomycorrhizal ascomycete Sphaerosporella brunnea.</title>
        <authorList>
            <consortium name="DOE Joint Genome Institute"/>
            <person name="Benucci G.M."/>
            <person name="Marozzi G."/>
            <person name="Antonielli L."/>
            <person name="Sanchez S."/>
            <person name="Marco P."/>
            <person name="Wang X."/>
            <person name="Falini L.B."/>
            <person name="Barry K."/>
            <person name="Haridas S."/>
            <person name="Lipzen A."/>
            <person name="Labutti K."/>
            <person name="Grigoriev I.V."/>
            <person name="Murat C."/>
            <person name="Martin F."/>
            <person name="Albertini E."/>
            <person name="Donnini D."/>
            <person name="Bonito G."/>
        </authorList>
    </citation>
    <scope>NUCLEOTIDE SEQUENCE [LARGE SCALE GENOMIC DNA]</scope>
    <source>
        <strain evidence="2 3">Sb_GMNB300</strain>
    </source>
</reference>
<evidence type="ECO:0000256" key="1">
    <source>
        <dbReference type="SAM" id="MobiDB-lite"/>
    </source>
</evidence>
<dbReference type="InParanoid" id="A0A5J5F7N3"/>
<dbReference type="Proteomes" id="UP000326924">
    <property type="component" value="Unassembled WGS sequence"/>
</dbReference>
<evidence type="ECO:0000313" key="2">
    <source>
        <dbReference type="EMBL" id="KAA8912649.1"/>
    </source>
</evidence>
<comment type="caution">
    <text evidence="2">The sequence shown here is derived from an EMBL/GenBank/DDBJ whole genome shotgun (WGS) entry which is preliminary data.</text>
</comment>
<proteinExistence type="predicted"/>
<dbReference type="EMBL" id="VXIS01000021">
    <property type="protein sequence ID" value="KAA8912649.1"/>
    <property type="molecule type" value="Genomic_DNA"/>
</dbReference>
<organism evidence="2 3">
    <name type="scientific">Sphaerosporella brunnea</name>
    <dbReference type="NCBI Taxonomy" id="1250544"/>
    <lineage>
        <taxon>Eukaryota</taxon>
        <taxon>Fungi</taxon>
        <taxon>Dikarya</taxon>
        <taxon>Ascomycota</taxon>
        <taxon>Pezizomycotina</taxon>
        <taxon>Pezizomycetes</taxon>
        <taxon>Pezizales</taxon>
        <taxon>Pyronemataceae</taxon>
        <taxon>Sphaerosporella</taxon>
    </lineage>
</organism>
<feature type="compositionally biased region" description="Basic and acidic residues" evidence="1">
    <location>
        <begin position="63"/>
        <end position="77"/>
    </location>
</feature>
<keyword evidence="3" id="KW-1185">Reference proteome</keyword>